<evidence type="ECO:0000256" key="1">
    <source>
        <dbReference type="ARBA" id="ARBA00001974"/>
    </source>
</evidence>
<dbReference type="SUPFAM" id="SSF47203">
    <property type="entry name" value="Acyl-CoA dehydrogenase C-terminal domain-like"/>
    <property type="match status" value="1"/>
</dbReference>
<proteinExistence type="inferred from homology"/>
<dbReference type="SUPFAM" id="SSF56645">
    <property type="entry name" value="Acyl-CoA dehydrogenase NM domain-like"/>
    <property type="match status" value="1"/>
</dbReference>
<dbReference type="PROSITE" id="PS00073">
    <property type="entry name" value="ACYL_COA_DH_2"/>
    <property type="match status" value="1"/>
</dbReference>
<evidence type="ECO:0000259" key="7">
    <source>
        <dbReference type="Pfam" id="PF02770"/>
    </source>
</evidence>
<evidence type="ECO:0000313" key="10">
    <source>
        <dbReference type="Proteomes" id="UP000002744"/>
    </source>
</evidence>
<keyword evidence="3 5" id="KW-0285">Flavoprotein</keyword>
<dbReference type="PANTHER" id="PTHR42707">
    <property type="entry name" value="ACYL-COA DEHYDROGENASE"/>
    <property type="match status" value="1"/>
</dbReference>
<feature type="domain" description="Acyl-CoA dehydrogenase/oxidase C-terminal" evidence="6">
    <location>
        <begin position="321"/>
        <end position="454"/>
    </location>
</feature>
<dbReference type="Gene3D" id="1.20.140.10">
    <property type="entry name" value="Butyryl-CoA Dehydrogenase, subunit A, domain 3"/>
    <property type="match status" value="1"/>
</dbReference>
<dbReference type="InterPro" id="IPR006091">
    <property type="entry name" value="Acyl-CoA_Oxase/DH_mid-dom"/>
</dbReference>
<dbReference type="Pfam" id="PF18158">
    <property type="entry name" value="AidB_N"/>
    <property type="match status" value="1"/>
</dbReference>
<accession>C6XHM9</accession>
<comment type="cofactor">
    <cofactor evidence="1 5">
        <name>FAD</name>
        <dbReference type="ChEBI" id="CHEBI:57692"/>
    </cofactor>
</comment>
<reference evidence="9 10" key="2">
    <citation type="journal article" date="2011" name="Appl. Environ. Microbiol.">
        <title>Diversity and plasticity of the intracellular plant pathogen and insect symbiont, 'Candidatus Liberibacter asiaticus', revealed by hyper variable prophage genes with intragenic tandem repeats.</title>
        <authorList>
            <person name="Zhou L."/>
            <person name="Powell C.A."/>
            <person name="Hoffman M.T."/>
            <person name="Li W."/>
            <person name="Fan G."/>
            <person name="Liu B."/>
            <person name="Lin H."/>
            <person name="Duan Y."/>
        </authorList>
    </citation>
    <scope>NUCLEOTIDE SEQUENCE [LARGE SCALE GENOMIC DNA]</scope>
    <source>
        <strain evidence="10">psy62</strain>
    </source>
</reference>
<keyword evidence="4 5" id="KW-0274">FAD</keyword>
<evidence type="ECO:0000259" key="6">
    <source>
        <dbReference type="Pfam" id="PF00441"/>
    </source>
</evidence>
<dbReference type="InterPro" id="IPR009100">
    <property type="entry name" value="AcylCoA_DH/oxidase_NM_dom_sf"/>
</dbReference>
<dbReference type="PANTHER" id="PTHR42707:SF3">
    <property type="entry name" value="ACYL-COA DEHYDROGENASE AIDB-RELATED"/>
    <property type="match status" value="1"/>
</dbReference>
<dbReference type="InterPro" id="IPR036250">
    <property type="entry name" value="AcylCo_DH-like_C"/>
</dbReference>
<evidence type="ECO:0000256" key="4">
    <source>
        <dbReference type="ARBA" id="ARBA00022827"/>
    </source>
</evidence>
<dbReference type="InterPro" id="IPR009075">
    <property type="entry name" value="AcylCo_DH/oxidase_C"/>
</dbReference>
<feature type="domain" description="Adaptive response protein AidB N-terminal" evidence="8">
    <location>
        <begin position="26"/>
        <end position="185"/>
    </location>
</feature>
<dbReference type="KEGG" id="las:CLIBASIA_00920"/>
<evidence type="ECO:0000259" key="8">
    <source>
        <dbReference type="Pfam" id="PF18158"/>
    </source>
</evidence>
<evidence type="ECO:0000256" key="3">
    <source>
        <dbReference type="ARBA" id="ARBA00022630"/>
    </source>
</evidence>
<dbReference type="InterPro" id="IPR052904">
    <property type="entry name" value="Acyl-CoA_dehydrogenase-like"/>
</dbReference>
<comment type="similarity">
    <text evidence="2 5">Belongs to the acyl-CoA dehydrogenase family.</text>
</comment>
<dbReference type="HOGENOM" id="CLU_016513_0_0_5"/>
<keyword evidence="5" id="KW-0560">Oxidoreductase</keyword>
<dbReference type="GO" id="GO:0003995">
    <property type="term" value="F:acyl-CoA dehydrogenase activity"/>
    <property type="evidence" value="ECO:0007669"/>
    <property type="project" value="InterPro"/>
</dbReference>
<dbReference type="InterPro" id="IPR041504">
    <property type="entry name" value="AidB_N"/>
</dbReference>
<organism evidence="9 10">
    <name type="scientific">Liberibacter asiaticus (strain psy62)</name>
    <dbReference type="NCBI Taxonomy" id="537021"/>
    <lineage>
        <taxon>Bacteria</taxon>
        <taxon>Pseudomonadati</taxon>
        <taxon>Pseudomonadota</taxon>
        <taxon>Alphaproteobacteria</taxon>
        <taxon>Hyphomicrobiales</taxon>
        <taxon>Rhizobiaceae</taxon>
        <taxon>Liberibacter</taxon>
    </lineage>
</organism>
<evidence type="ECO:0000313" key="9">
    <source>
        <dbReference type="EMBL" id="ACT56772.1"/>
    </source>
</evidence>
<dbReference type="Gene3D" id="2.40.110.20">
    <property type="match status" value="1"/>
</dbReference>
<dbReference type="InterPro" id="IPR006089">
    <property type="entry name" value="Acyl-CoA_DH_CS"/>
</dbReference>
<dbReference type="Pfam" id="PF02770">
    <property type="entry name" value="Acyl-CoA_dh_M"/>
    <property type="match status" value="1"/>
</dbReference>
<dbReference type="AlphaFoldDB" id="C6XHM9"/>
<dbReference type="STRING" id="537021.CLIBASIA_00920"/>
<dbReference type="SMR" id="C6XHM9"/>
<sequence length="562" mass="62097">MTLREIYRRLAMNQVHQPSDSLFALNQPPLFIGMNAYSSDSLLVALIANFPSVVHKELELLGEYVLSCTAQELARMANYNTPQLHAYGPGGERWDKVEFHPAWHALLRRSIHDGLHCSIWDRSFEPVVRKQAHKIRAARLYLMAQLEAGHLMSPSVTSASMVALMTTPRVHKDWAPKIFSREYDPTNKAPMQKTSVAIGLGLTEKRGGTDIAAITSQGQKISDGIYCLSGHKWFLSSPMSDAFIMLAQVEGRVGCFLVPRLLEDGSPNGLCYQRLKNKIGNRSNATVELEFSNTFGFLLGDLNVSTGPVEDMKILIYLDSAIMSVSGMRVSLAEAIHYARRRHVSGGILIDQPVMKRAIADIALDIAAATALSFRLANSFDEAKSRSEEAAYARIMAPITKYWCCKMAPAVIAEAMECIGGSGYIEERSIARHYRESPANSILLGSGNAMVLDVLNLLEKGTNLFEQLFSTLEQDLGSSGKKVITILRDSISLCKEDKGLARFLTEKIALASSAAALYRAGMNDIADVFLENRFLDNCHSTHCMLHGRFNAAHIIDSLYLDC</sequence>
<evidence type="ECO:0000256" key="2">
    <source>
        <dbReference type="ARBA" id="ARBA00009347"/>
    </source>
</evidence>
<name>C6XHM9_LIBAP</name>
<gene>
    <name evidence="9" type="ordered locus">CLIBASIA_00920</name>
</gene>
<evidence type="ECO:0000256" key="5">
    <source>
        <dbReference type="RuleBase" id="RU362125"/>
    </source>
</evidence>
<reference evidence="9 10" key="1">
    <citation type="journal article" date="2009" name="Mol. Plant Microbe Interact.">
        <title>Complete genome sequence of citrus huanglongbing bacterium, 'Candidatus Liberibacter asiaticus' obtained through metagenomics.</title>
        <authorList>
            <person name="Duan Y."/>
            <person name="Zhou L."/>
            <person name="Hall D.G."/>
            <person name="Li W."/>
            <person name="Doddapaneni H."/>
            <person name="Lin H."/>
            <person name="Liu L."/>
            <person name="Vahling C.M."/>
            <person name="Gabriel D.W."/>
            <person name="Williams K.P."/>
            <person name="Dickerman A."/>
            <person name="Sun Y."/>
            <person name="Gottwald T."/>
        </authorList>
    </citation>
    <scope>NUCLEOTIDE SEQUENCE [LARGE SCALE GENOMIC DNA]</scope>
    <source>
        <strain evidence="10">psy62</strain>
    </source>
</reference>
<feature type="domain" description="Acyl-CoA oxidase/dehydrogenase middle" evidence="7">
    <location>
        <begin position="200"/>
        <end position="293"/>
    </location>
</feature>
<dbReference type="eggNOG" id="COG1960">
    <property type="taxonomic scope" value="Bacteria"/>
</dbReference>
<protein>
    <submittedName>
        <fullName evidence="9">Acyl-CoA dehydrogenase protein</fullName>
    </submittedName>
</protein>
<dbReference type="Pfam" id="PF00441">
    <property type="entry name" value="Acyl-CoA_dh_1"/>
    <property type="match status" value="1"/>
</dbReference>
<dbReference type="EMBL" id="CP001677">
    <property type="protein sequence ID" value="ACT56772.1"/>
    <property type="molecule type" value="Genomic_DNA"/>
</dbReference>
<dbReference type="Gene3D" id="6.10.250.600">
    <property type="match status" value="1"/>
</dbReference>
<dbReference type="Proteomes" id="UP000002744">
    <property type="component" value="Chromosome"/>
</dbReference>